<keyword evidence="5" id="KW-1185">Reference proteome</keyword>
<dbReference type="InterPro" id="IPR001841">
    <property type="entry name" value="Znf_RING"/>
</dbReference>
<keyword evidence="1" id="KW-0863">Zinc-finger</keyword>
<dbReference type="GO" id="GO:0008270">
    <property type="term" value="F:zinc ion binding"/>
    <property type="evidence" value="ECO:0007669"/>
    <property type="project" value="UniProtKB-KW"/>
</dbReference>
<organism evidence="4 5">
    <name type="scientific">Euplotes crassus</name>
    <dbReference type="NCBI Taxonomy" id="5936"/>
    <lineage>
        <taxon>Eukaryota</taxon>
        <taxon>Sar</taxon>
        <taxon>Alveolata</taxon>
        <taxon>Ciliophora</taxon>
        <taxon>Intramacronucleata</taxon>
        <taxon>Spirotrichea</taxon>
        <taxon>Hypotrichia</taxon>
        <taxon>Euplotida</taxon>
        <taxon>Euplotidae</taxon>
        <taxon>Moneuplotes</taxon>
    </lineage>
</organism>
<proteinExistence type="predicted"/>
<feature type="domain" description="RING-type" evidence="3">
    <location>
        <begin position="347"/>
        <end position="412"/>
    </location>
</feature>
<evidence type="ECO:0000256" key="2">
    <source>
        <dbReference type="SAM" id="Phobius"/>
    </source>
</evidence>
<keyword evidence="2" id="KW-0812">Transmembrane</keyword>
<dbReference type="AlphaFoldDB" id="A0AAD1URJ7"/>
<feature type="transmembrane region" description="Helical" evidence="2">
    <location>
        <begin position="94"/>
        <end position="113"/>
    </location>
</feature>
<accession>A0AAD1URJ7</accession>
<dbReference type="InterPro" id="IPR013083">
    <property type="entry name" value="Znf_RING/FYVE/PHD"/>
</dbReference>
<reference evidence="4" key="1">
    <citation type="submission" date="2023-07" db="EMBL/GenBank/DDBJ databases">
        <authorList>
            <consortium name="AG Swart"/>
            <person name="Singh M."/>
            <person name="Singh A."/>
            <person name="Seah K."/>
            <person name="Emmerich C."/>
        </authorList>
    </citation>
    <scope>NUCLEOTIDE SEQUENCE</scope>
    <source>
        <strain evidence="4">DP1</strain>
    </source>
</reference>
<evidence type="ECO:0000256" key="1">
    <source>
        <dbReference type="PROSITE-ProRule" id="PRU00175"/>
    </source>
</evidence>
<protein>
    <recommendedName>
        <fullName evidence="3">RING-type domain-containing protein</fullName>
    </recommendedName>
</protein>
<feature type="transmembrane region" description="Helical" evidence="2">
    <location>
        <begin position="16"/>
        <end position="40"/>
    </location>
</feature>
<feature type="transmembrane region" description="Helical" evidence="2">
    <location>
        <begin position="222"/>
        <end position="241"/>
    </location>
</feature>
<dbReference type="EMBL" id="CAMPGE010011108">
    <property type="protein sequence ID" value="CAI2369949.1"/>
    <property type="molecule type" value="Genomic_DNA"/>
</dbReference>
<dbReference type="Gene3D" id="3.30.40.10">
    <property type="entry name" value="Zinc/RING finger domain, C3HC4 (zinc finger)"/>
    <property type="match status" value="1"/>
</dbReference>
<feature type="transmembrane region" description="Helical" evidence="2">
    <location>
        <begin position="189"/>
        <end position="210"/>
    </location>
</feature>
<keyword evidence="1" id="KW-0862">Zinc</keyword>
<feature type="transmembrane region" description="Helical" evidence="2">
    <location>
        <begin position="155"/>
        <end position="177"/>
    </location>
</feature>
<evidence type="ECO:0000313" key="5">
    <source>
        <dbReference type="Proteomes" id="UP001295684"/>
    </source>
</evidence>
<feature type="transmembrane region" description="Helical" evidence="2">
    <location>
        <begin position="253"/>
        <end position="274"/>
    </location>
</feature>
<evidence type="ECO:0000259" key="3">
    <source>
        <dbReference type="PROSITE" id="PS50089"/>
    </source>
</evidence>
<dbReference type="PROSITE" id="PS50089">
    <property type="entry name" value="ZF_RING_2"/>
    <property type="match status" value="1"/>
</dbReference>
<keyword evidence="2" id="KW-0472">Membrane</keyword>
<comment type="caution">
    <text evidence="4">The sequence shown here is derived from an EMBL/GenBank/DDBJ whole genome shotgun (WGS) entry which is preliminary data.</text>
</comment>
<name>A0AAD1URJ7_EUPCR</name>
<feature type="transmembrane region" description="Helical" evidence="2">
    <location>
        <begin position="286"/>
        <end position="306"/>
    </location>
</feature>
<evidence type="ECO:0000313" key="4">
    <source>
        <dbReference type="EMBL" id="CAI2369949.1"/>
    </source>
</evidence>
<dbReference type="Proteomes" id="UP001295684">
    <property type="component" value="Unassembled WGS sequence"/>
</dbReference>
<sequence length="421" mass="49526">MNFTNMLSKIAETVLMILYAISGVYRLSLPFLQMWILYYFRILEIKSENIQQTCSIDKYFAEEQLMTKNTVQSSYPGKNFVSEQTKLKDEKFELWQVVSTLMICVMYLLFLKFCRNISVWYDVKFCKFIFTIFYFIKSIEFCLIISRNFKNESNVSSDTFCFPNLIAQTLYGILFHYQRDKPYGLMLRLFQGSATIFIDMVLLMTSVYWLHLVSYLYKNFDFVVGFLFFWVSFNLYIELIYARIDGNQMIKPLVIEFIAVLLLSCEFIIYLNYFELLENNSSSHDGINYSSLFVSVEILTIASYIYHKTNNLCESTLNGPQNYDNYSCNLLKDFTLLQIEKNLVPDCNYCLNSLSQACIDNKSSFNNIFFNESPKYSLSMATTYIKTYCGHVYHPTCFLTIRNSTHRCPICESYIHDGFLC</sequence>
<keyword evidence="2" id="KW-1133">Transmembrane helix</keyword>
<gene>
    <name evidence="4" type="ORF">ECRASSUSDP1_LOCUS11255</name>
</gene>
<feature type="transmembrane region" description="Helical" evidence="2">
    <location>
        <begin position="125"/>
        <end position="149"/>
    </location>
</feature>
<keyword evidence="1" id="KW-0479">Metal-binding</keyword>
<dbReference type="SUPFAM" id="SSF57850">
    <property type="entry name" value="RING/U-box"/>
    <property type="match status" value="1"/>
</dbReference>